<dbReference type="InterPro" id="IPR037014">
    <property type="entry name" value="DHR2_DOCK4"/>
</dbReference>
<dbReference type="AlphaFoldDB" id="A0A7J7V2S0"/>
<evidence type="ECO:0000256" key="1">
    <source>
        <dbReference type="ARBA" id="ARBA00022658"/>
    </source>
</evidence>
<dbReference type="InterPro" id="IPR043161">
    <property type="entry name" value="DOCK_C_lobe_A"/>
</dbReference>
<sequence length="797" mass="90024">MRSTESLLKKIERETWRESGVSLIATVTRLMERLLDYRDCMRVGEVDGKKIGCTVSLLNFYKTELNKEEMYIRYIHKLYDLHLKAQNFTEAAYTLLLYDELLEWSDRPLREFLSYPTQTEWQRKEHLHLAIIQNFDRGKCWENGIVLCRKIAEQYESYYDYRNLSKMRMMEASLYDKIMDQQRLEPEFFRVGFYGKKFPFFLRNKEFVCRGHDYERLEAFQQRMLTEFPHAIAMQHANQPDETIFQAEAQYLQIYAVTPIPESQEVLQRDGVPDNIKSFYKVNHIWKFRYDRPFHKGPKDKENEFKSLWVERTSLFLVQSLPGISRWFEVDKREVVEMTPLENAIEVLENKNQQLKTLISQCQTRQMQNINPLTMCLNGVIDAAVNGGVSRYQEAFFVKEYILSHPEDGEKIARLRELMLEQAQILDFGLAVHEKFVPQDMRPLHKKLVDQFFMMKSSLGIQELSACLQASPVHFPNGSPRVCRNSAPASMSPDGSRVIPRRSPLSYPAINRYSSSSLSSQASAEVSNITGQSESSDEVFNMQPSPSTSSLSSTHSASPNVTSSAPSSARASPLLSDKHKHSRENACLSPRERPCSAIYPTPVEPSQRLLFNHIGDGAMPRSDPNLSAPEKASPARHTAPVSPSPAGRSPLKGPGQAFTPSPVEYHSSGLLSNSPVLSGSCSSGISSLSRCSASEISGFENPVNEPSAPAPGSGSGYGAPEEPARRDSKTPPPYSVYERTVRRPVPLPHSLSIPVTPEPPALPPKPLAARPGALENGTRRTEPGPRPRPLPRKVSQL</sequence>
<keyword evidence="3" id="KW-0175">Coiled coil</keyword>
<dbReference type="GO" id="GO:0060326">
    <property type="term" value="P:cell chemotaxis"/>
    <property type="evidence" value="ECO:0007669"/>
    <property type="project" value="TreeGrafter"/>
</dbReference>
<feature type="region of interest" description="Disordered" evidence="4">
    <location>
        <begin position="692"/>
        <end position="797"/>
    </location>
</feature>
<dbReference type="VEuPathDB" id="HostDB:GeneID_118665918"/>
<dbReference type="InterPro" id="IPR043162">
    <property type="entry name" value="DOCK_C_lobe_C"/>
</dbReference>
<protein>
    <submittedName>
        <fullName evidence="6">Dedicator of cytokinesis 4</fullName>
    </submittedName>
</protein>
<keyword evidence="1" id="KW-0344">Guanine-nucleotide releasing factor</keyword>
<dbReference type="GO" id="GO:0005085">
    <property type="term" value="F:guanyl-nucleotide exchange factor activity"/>
    <property type="evidence" value="ECO:0007669"/>
    <property type="project" value="UniProtKB-KW"/>
</dbReference>
<proteinExistence type="inferred from homology"/>
<feature type="compositionally biased region" description="Low complexity" evidence="4">
    <location>
        <begin position="544"/>
        <end position="575"/>
    </location>
</feature>
<dbReference type="Pfam" id="PF20421">
    <property type="entry name" value="DHR-2_Lobe_C"/>
    <property type="match status" value="1"/>
</dbReference>
<evidence type="ECO:0000313" key="6">
    <source>
        <dbReference type="EMBL" id="KAF6319384.1"/>
    </source>
</evidence>
<dbReference type="GO" id="GO:0007264">
    <property type="term" value="P:small GTPase-mediated signal transduction"/>
    <property type="evidence" value="ECO:0007669"/>
    <property type="project" value="InterPro"/>
</dbReference>
<reference evidence="6 7" key="1">
    <citation type="journal article" date="2020" name="Nature">
        <title>Six reference-quality genomes reveal evolution of bat adaptations.</title>
        <authorList>
            <person name="Jebb D."/>
            <person name="Huang Z."/>
            <person name="Pippel M."/>
            <person name="Hughes G.M."/>
            <person name="Lavrichenko K."/>
            <person name="Devanna P."/>
            <person name="Winkler S."/>
            <person name="Jermiin L.S."/>
            <person name="Skirmuntt E.C."/>
            <person name="Katzourakis A."/>
            <person name="Burkitt-Gray L."/>
            <person name="Ray D.A."/>
            <person name="Sullivan K.A.M."/>
            <person name="Roscito J.G."/>
            <person name="Kirilenko B.M."/>
            <person name="Davalos L.M."/>
            <person name="Corthals A.P."/>
            <person name="Power M.L."/>
            <person name="Jones G."/>
            <person name="Ransome R.D."/>
            <person name="Dechmann D.K.N."/>
            <person name="Locatelli A.G."/>
            <person name="Puechmaille S.J."/>
            <person name="Fedrigo O."/>
            <person name="Jarvis E.D."/>
            <person name="Hiller M."/>
            <person name="Vernes S.C."/>
            <person name="Myers E.W."/>
            <person name="Teeling E.C."/>
        </authorList>
    </citation>
    <scope>NUCLEOTIDE SEQUENCE [LARGE SCALE GENOMIC DNA]</scope>
    <source>
        <strain evidence="6">MMyoMyo1</strain>
        <tissue evidence="6">Flight muscle</tissue>
    </source>
</reference>
<dbReference type="GO" id="GO:0031267">
    <property type="term" value="F:small GTPase binding"/>
    <property type="evidence" value="ECO:0007669"/>
    <property type="project" value="TreeGrafter"/>
</dbReference>
<dbReference type="PROSITE" id="PS51651">
    <property type="entry name" value="DOCKER"/>
    <property type="match status" value="1"/>
</dbReference>
<evidence type="ECO:0000256" key="3">
    <source>
        <dbReference type="SAM" id="Coils"/>
    </source>
</evidence>
<organism evidence="6 7">
    <name type="scientific">Myotis myotis</name>
    <name type="common">Greater mouse-eared bat</name>
    <name type="synonym">Vespertilio myotis</name>
    <dbReference type="NCBI Taxonomy" id="51298"/>
    <lineage>
        <taxon>Eukaryota</taxon>
        <taxon>Metazoa</taxon>
        <taxon>Chordata</taxon>
        <taxon>Craniata</taxon>
        <taxon>Vertebrata</taxon>
        <taxon>Euteleostomi</taxon>
        <taxon>Mammalia</taxon>
        <taxon>Eutheria</taxon>
        <taxon>Laurasiatheria</taxon>
        <taxon>Chiroptera</taxon>
        <taxon>Yangochiroptera</taxon>
        <taxon>Vespertilionidae</taxon>
        <taxon>Myotis</taxon>
    </lineage>
</organism>
<dbReference type="FunFam" id="1.25.40.410:FF:000003">
    <property type="entry name" value="Dedicator of cytokinesis protein 4"/>
    <property type="match status" value="1"/>
</dbReference>
<feature type="region of interest" description="Disordered" evidence="4">
    <location>
        <begin position="614"/>
        <end position="667"/>
    </location>
</feature>
<dbReference type="Gene3D" id="1.25.40.410">
    <property type="match status" value="1"/>
</dbReference>
<dbReference type="PANTHER" id="PTHR45653:SF7">
    <property type="entry name" value="DEDICATOR OF CYTOKINESIS PROTEIN 4"/>
    <property type="match status" value="1"/>
</dbReference>
<dbReference type="Gene3D" id="1.20.58.740">
    <property type="match status" value="1"/>
</dbReference>
<accession>A0A7J7V2S0</accession>
<dbReference type="InterPro" id="IPR046773">
    <property type="entry name" value="DOCKER_Lobe_C"/>
</dbReference>
<name>A0A7J7V2S0_MYOMY</name>
<evidence type="ECO:0000256" key="4">
    <source>
        <dbReference type="SAM" id="MobiDB-lite"/>
    </source>
</evidence>
<gene>
    <name evidence="6" type="ORF">mMyoMyo1_004054</name>
</gene>
<dbReference type="Pfam" id="PF06920">
    <property type="entry name" value="DHR-2_Lobe_A"/>
    <property type="match status" value="1"/>
</dbReference>
<dbReference type="Proteomes" id="UP000527355">
    <property type="component" value="Unassembled WGS sequence"/>
</dbReference>
<dbReference type="InterPro" id="IPR046769">
    <property type="entry name" value="DOCKER_Lobe_A"/>
</dbReference>
<dbReference type="InterPro" id="IPR026791">
    <property type="entry name" value="DOCK"/>
</dbReference>
<dbReference type="PANTHER" id="PTHR45653">
    <property type="entry name" value="DEDICATOR OF CYTOKINESIS"/>
    <property type="match status" value="1"/>
</dbReference>
<dbReference type="InterPro" id="IPR027357">
    <property type="entry name" value="DOCKER_dom"/>
</dbReference>
<evidence type="ECO:0000313" key="7">
    <source>
        <dbReference type="Proteomes" id="UP000527355"/>
    </source>
</evidence>
<feature type="compositionally biased region" description="Pro residues" evidence="4">
    <location>
        <begin position="756"/>
        <end position="766"/>
    </location>
</feature>
<feature type="region of interest" description="Disordered" evidence="4">
    <location>
        <begin position="521"/>
        <end position="601"/>
    </location>
</feature>
<dbReference type="GO" id="GO:0005886">
    <property type="term" value="C:plasma membrane"/>
    <property type="evidence" value="ECO:0007669"/>
    <property type="project" value="TreeGrafter"/>
</dbReference>
<feature type="domain" description="DOCKER" evidence="5">
    <location>
        <begin position="62"/>
        <end position="468"/>
    </location>
</feature>
<comment type="similarity">
    <text evidence="2">Belongs to the DOCK family.</text>
</comment>
<feature type="coiled-coil region" evidence="3">
    <location>
        <begin position="338"/>
        <end position="365"/>
    </location>
</feature>
<keyword evidence="7" id="KW-1185">Reference proteome</keyword>
<dbReference type="FunFam" id="1.20.58.740:FF:000003">
    <property type="entry name" value="dedicator of cytokinesis protein 4"/>
    <property type="match status" value="1"/>
</dbReference>
<dbReference type="InterPro" id="IPR046770">
    <property type="entry name" value="DOCKER_Lobe_B"/>
</dbReference>
<dbReference type="CDD" id="cd11705">
    <property type="entry name" value="DHR2_DOCK4"/>
    <property type="match status" value="1"/>
</dbReference>
<dbReference type="GO" id="GO:0005737">
    <property type="term" value="C:cytoplasm"/>
    <property type="evidence" value="ECO:0007669"/>
    <property type="project" value="TreeGrafter"/>
</dbReference>
<dbReference type="EMBL" id="JABWUV010000011">
    <property type="protein sequence ID" value="KAF6319384.1"/>
    <property type="molecule type" value="Genomic_DNA"/>
</dbReference>
<dbReference type="Pfam" id="PF20422">
    <property type="entry name" value="DHR-2_Lobe_B"/>
    <property type="match status" value="1"/>
</dbReference>
<comment type="caution">
    <text evidence="6">The sequence shown here is derived from an EMBL/GenBank/DDBJ whole genome shotgun (WGS) entry which is preliminary data.</text>
</comment>
<evidence type="ECO:0000259" key="5">
    <source>
        <dbReference type="PROSITE" id="PS51651"/>
    </source>
</evidence>
<dbReference type="GO" id="GO:0005096">
    <property type="term" value="F:GTPase activator activity"/>
    <property type="evidence" value="ECO:0007669"/>
    <property type="project" value="InterPro"/>
</dbReference>
<evidence type="ECO:0000256" key="2">
    <source>
        <dbReference type="PROSITE-ProRule" id="PRU00984"/>
    </source>
</evidence>